<protein>
    <submittedName>
        <fullName evidence="2">Uncharacterized protein</fullName>
    </submittedName>
</protein>
<sequence>MDRSELLAKWRGLQSIIYQLSYTTPYDDLISGEAEMLSQAVTTSVGYTGPVLHSNAMWNTIEIQELVGQMQRDGRRKLAALEALYHDSFDYMIPSDRGEPDEPESLASSDIAMDLIYSNIGRAAEHTRLINEALSNRVNTAQHTKLKRAVEGLEGRMNSFETWLENMGSAKTARVSFEAVKARFQAEREQNHQVDQTRPVAPAHPAKPIKPAKPAKPTKPPKPTKPTKPPRPIKPARPVKQAPAMDDTVMSEDVGEATPEPMTRRSDRNRKPSRKQQEMSATENDEEIARVEQEQEFNEKTPSPPRTTKPTEPTESPPQPAYLTQRMAEHDRGELQLTDPAIPMGSDAMDMDDEIDDKFMHEDQEEDDFE</sequence>
<reference evidence="2" key="2">
    <citation type="journal article" date="2022" name="Microb. Genom.">
        <title>A chromosome-scale genome assembly of the tomato pathogen Cladosporium fulvum reveals a compartmentalized genome architecture and the presence of a dispensable chromosome.</title>
        <authorList>
            <person name="Zaccaron A.Z."/>
            <person name="Chen L.H."/>
            <person name="Samaras A."/>
            <person name="Stergiopoulos I."/>
        </authorList>
    </citation>
    <scope>NUCLEOTIDE SEQUENCE</scope>
    <source>
        <strain evidence="2">Race5_Kim</strain>
    </source>
</reference>
<dbReference type="Proteomes" id="UP000756132">
    <property type="component" value="Chromosome 5"/>
</dbReference>
<feature type="region of interest" description="Disordered" evidence="1">
    <location>
        <begin position="186"/>
        <end position="370"/>
    </location>
</feature>
<accession>A0A9Q8LH62</accession>
<dbReference type="KEGG" id="ffu:CLAFUR5_06236"/>
<feature type="compositionally biased region" description="Basic and acidic residues" evidence="1">
    <location>
        <begin position="287"/>
        <end position="299"/>
    </location>
</feature>
<name>A0A9Q8LH62_PASFU</name>
<evidence type="ECO:0000313" key="3">
    <source>
        <dbReference type="Proteomes" id="UP000756132"/>
    </source>
</evidence>
<feature type="compositionally biased region" description="Pro residues" evidence="1">
    <location>
        <begin position="217"/>
        <end position="235"/>
    </location>
</feature>
<evidence type="ECO:0000313" key="2">
    <source>
        <dbReference type="EMBL" id="UJO17405.1"/>
    </source>
</evidence>
<dbReference type="EMBL" id="CP090167">
    <property type="protein sequence ID" value="UJO17405.1"/>
    <property type="molecule type" value="Genomic_DNA"/>
</dbReference>
<gene>
    <name evidence="2" type="ORF">CLAFUR5_06236</name>
</gene>
<evidence type="ECO:0000256" key="1">
    <source>
        <dbReference type="SAM" id="MobiDB-lite"/>
    </source>
</evidence>
<reference evidence="2" key="1">
    <citation type="submission" date="2021-12" db="EMBL/GenBank/DDBJ databases">
        <authorList>
            <person name="Zaccaron A."/>
            <person name="Stergiopoulos I."/>
        </authorList>
    </citation>
    <scope>NUCLEOTIDE SEQUENCE</scope>
    <source>
        <strain evidence="2">Race5_Kim</strain>
    </source>
</reference>
<keyword evidence="3" id="KW-1185">Reference proteome</keyword>
<dbReference type="RefSeq" id="XP_047761771.1">
    <property type="nucleotide sequence ID" value="XM_047905384.1"/>
</dbReference>
<dbReference type="AlphaFoldDB" id="A0A9Q8LH62"/>
<organism evidence="2 3">
    <name type="scientific">Passalora fulva</name>
    <name type="common">Tomato leaf mold</name>
    <name type="synonym">Cladosporium fulvum</name>
    <dbReference type="NCBI Taxonomy" id="5499"/>
    <lineage>
        <taxon>Eukaryota</taxon>
        <taxon>Fungi</taxon>
        <taxon>Dikarya</taxon>
        <taxon>Ascomycota</taxon>
        <taxon>Pezizomycotina</taxon>
        <taxon>Dothideomycetes</taxon>
        <taxon>Dothideomycetidae</taxon>
        <taxon>Mycosphaerellales</taxon>
        <taxon>Mycosphaerellaceae</taxon>
        <taxon>Fulvia</taxon>
    </lineage>
</organism>
<proteinExistence type="predicted"/>
<dbReference type="GeneID" id="71986114"/>